<name>A0A3A4KVL7_9NOCA</name>
<reference evidence="2 3" key="1">
    <citation type="submission" date="2018-09" db="EMBL/GenBank/DDBJ databases">
        <title>YIM PH21274 draft genome.</title>
        <authorList>
            <person name="Miao C."/>
        </authorList>
    </citation>
    <scope>NUCLEOTIDE SEQUENCE [LARGE SCALE GENOMIC DNA]</scope>
    <source>
        <strain evidence="2 3">YIM PH 21724</strain>
    </source>
</reference>
<feature type="transmembrane region" description="Helical" evidence="1">
    <location>
        <begin position="52"/>
        <end position="70"/>
    </location>
</feature>
<keyword evidence="1" id="KW-1133">Transmembrane helix</keyword>
<proteinExistence type="predicted"/>
<dbReference type="OrthoDB" id="4774993at2"/>
<evidence type="ECO:0000313" key="3">
    <source>
        <dbReference type="Proteomes" id="UP000266677"/>
    </source>
</evidence>
<sequence length="108" mass="11861">MGLVWFAAAAALLLLLVWWAFPTLARIIGFLVVLDSLLAIVFLPSFALPHRLAWLGLGIIVWLAGNWAWAAKQGTWGSRLAFRIFGLPGLRRLVPRSTIASGSVHDRS</sequence>
<dbReference type="RefSeq" id="WP_120042375.1">
    <property type="nucleotide sequence ID" value="NZ_QZFU01000021.1"/>
</dbReference>
<accession>A0A3A4KVL7</accession>
<dbReference type="AlphaFoldDB" id="A0A3A4KVL7"/>
<keyword evidence="3" id="KW-1185">Reference proteome</keyword>
<dbReference type="EMBL" id="QZFU01000021">
    <property type="protein sequence ID" value="RJO74009.1"/>
    <property type="molecule type" value="Genomic_DNA"/>
</dbReference>
<keyword evidence="1" id="KW-0472">Membrane</keyword>
<evidence type="ECO:0000256" key="1">
    <source>
        <dbReference type="SAM" id="Phobius"/>
    </source>
</evidence>
<gene>
    <name evidence="2" type="ORF">D5S18_18790</name>
</gene>
<comment type="caution">
    <text evidence="2">The sequence shown here is derived from an EMBL/GenBank/DDBJ whole genome shotgun (WGS) entry which is preliminary data.</text>
</comment>
<protein>
    <submittedName>
        <fullName evidence="2">Uncharacterized protein</fullName>
    </submittedName>
</protein>
<organism evidence="2 3">
    <name type="scientific">Nocardia panacis</name>
    <dbReference type="NCBI Taxonomy" id="2340916"/>
    <lineage>
        <taxon>Bacteria</taxon>
        <taxon>Bacillati</taxon>
        <taxon>Actinomycetota</taxon>
        <taxon>Actinomycetes</taxon>
        <taxon>Mycobacteriales</taxon>
        <taxon>Nocardiaceae</taxon>
        <taxon>Nocardia</taxon>
    </lineage>
</organism>
<dbReference type="Proteomes" id="UP000266677">
    <property type="component" value="Unassembled WGS sequence"/>
</dbReference>
<keyword evidence="1" id="KW-0812">Transmembrane</keyword>
<evidence type="ECO:0000313" key="2">
    <source>
        <dbReference type="EMBL" id="RJO74009.1"/>
    </source>
</evidence>